<evidence type="ECO:0000313" key="3">
    <source>
        <dbReference type="EMBL" id="SDG39322.1"/>
    </source>
</evidence>
<dbReference type="InterPro" id="IPR011006">
    <property type="entry name" value="CheY-like_superfamily"/>
</dbReference>
<reference evidence="3 4" key="1">
    <citation type="submission" date="2016-10" db="EMBL/GenBank/DDBJ databases">
        <authorList>
            <person name="de Groot N.N."/>
        </authorList>
    </citation>
    <scope>NUCLEOTIDE SEQUENCE [LARGE SCALE GENOMIC DNA]</scope>
    <source>
        <strain evidence="3 4">DSM 25584</strain>
    </source>
</reference>
<evidence type="ECO:0000313" key="4">
    <source>
        <dbReference type="Proteomes" id="UP000199415"/>
    </source>
</evidence>
<evidence type="ECO:0000259" key="2">
    <source>
        <dbReference type="PROSITE" id="PS50110"/>
    </source>
</evidence>
<dbReference type="RefSeq" id="WP_090021276.1">
    <property type="nucleotide sequence ID" value="NZ_FNCE01000010.1"/>
</dbReference>
<dbReference type="GO" id="GO:0000160">
    <property type="term" value="P:phosphorelay signal transduction system"/>
    <property type="evidence" value="ECO:0007669"/>
    <property type="project" value="InterPro"/>
</dbReference>
<keyword evidence="1" id="KW-0597">Phosphoprotein</keyword>
<dbReference type="Gene3D" id="3.40.50.2300">
    <property type="match status" value="1"/>
</dbReference>
<feature type="modified residue" description="4-aspartylphosphate" evidence="1">
    <location>
        <position position="64"/>
    </location>
</feature>
<feature type="domain" description="Response regulatory" evidence="2">
    <location>
        <begin position="14"/>
        <end position="125"/>
    </location>
</feature>
<dbReference type="STRING" id="1082479.SAMN05216241_11095"/>
<dbReference type="OrthoDB" id="582170at2"/>
<name>A0A1G7TVM7_9PROT</name>
<dbReference type="AlphaFoldDB" id="A0A1G7TVM7"/>
<keyword evidence="4" id="KW-1185">Reference proteome</keyword>
<dbReference type="Proteomes" id="UP000199415">
    <property type="component" value="Unassembled WGS sequence"/>
</dbReference>
<proteinExistence type="predicted"/>
<protein>
    <submittedName>
        <fullName evidence="3">Response regulator receiver domain-containing protein</fullName>
    </submittedName>
</protein>
<dbReference type="PROSITE" id="PS50110">
    <property type="entry name" value="RESPONSE_REGULATORY"/>
    <property type="match status" value="1"/>
</dbReference>
<dbReference type="SMART" id="SM00448">
    <property type="entry name" value="REC"/>
    <property type="match status" value="1"/>
</dbReference>
<evidence type="ECO:0000256" key="1">
    <source>
        <dbReference type="PROSITE-ProRule" id="PRU00169"/>
    </source>
</evidence>
<accession>A0A1G7TVM7</accession>
<dbReference type="SUPFAM" id="SSF52172">
    <property type="entry name" value="CheY-like"/>
    <property type="match status" value="1"/>
</dbReference>
<organism evidence="3 4">
    <name type="scientific">Limimonas halophila</name>
    <dbReference type="NCBI Taxonomy" id="1082479"/>
    <lineage>
        <taxon>Bacteria</taxon>
        <taxon>Pseudomonadati</taxon>
        <taxon>Pseudomonadota</taxon>
        <taxon>Alphaproteobacteria</taxon>
        <taxon>Rhodospirillales</taxon>
        <taxon>Rhodovibrionaceae</taxon>
        <taxon>Limimonas</taxon>
    </lineage>
</organism>
<sequence length="131" mass="13840">MATPHDADTLAGLRVLLVEDEYLVARGLRRLLADAGATVFGPVGTFADARAALAAEAIDVVLLDIALRNEEESYALADELVAAGRPFAFVTGYDRSVLPERFAGTPWVGKPFSQHAIARAVRTAMGSGAVE</sequence>
<gene>
    <name evidence="3" type="ORF">SAMN05216241_11095</name>
</gene>
<dbReference type="EMBL" id="FNCE01000010">
    <property type="protein sequence ID" value="SDG39322.1"/>
    <property type="molecule type" value="Genomic_DNA"/>
</dbReference>
<dbReference type="InterPro" id="IPR001789">
    <property type="entry name" value="Sig_transdc_resp-reg_receiver"/>
</dbReference>